<gene>
    <name evidence="2" type="ORF">GCK72_003147</name>
</gene>
<dbReference type="Pfam" id="PF07735">
    <property type="entry name" value="FBA_2"/>
    <property type="match status" value="1"/>
</dbReference>
<dbReference type="PROSITE" id="PS50181">
    <property type="entry name" value="FBOX"/>
    <property type="match status" value="1"/>
</dbReference>
<name>A0A6A5HVU4_CAERE</name>
<organism evidence="2 3">
    <name type="scientific">Caenorhabditis remanei</name>
    <name type="common">Caenorhabditis vulgaris</name>
    <dbReference type="NCBI Taxonomy" id="31234"/>
    <lineage>
        <taxon>Eukaryota</taxon>
        <taxon>Metazoa</taxon>
        <taxon>Ecdysozoa</taxon>
        <taxon>Nematoda</taxon>
        <taxon>Chromadorea</taxon>
        <taxon>Rhabditida</taxon>
        <taxon>Rhabditina</taxon>
        <taxon>Rhabditomorpha</taxon>
        <taxon>Rhabditoidea</taxon>
        <taxon>Rhabditidae</taxon>
        <taxon>Peloderinae</taxon>
        <taxon>Caenorhabditis</taxon>
    </lineage>
</organism>
<reference evidence="2 3" key="1">
    <citation type="submission" date="2019-12" db="EMBL/GenBank/DDBJ databases">
        <title>Chromosome-level assembly of the Caenorhabditis remanei genome.</title>
        <authorList>
            <person name="Teterina A.A."/>
            <person name="Willis J.H."/>
            <person name="Phillips P.C."/>
        </authorList>
    </citation>
    <scope>NUCLEOTIDE SEQUENCE [LARGE SCALE GENOMIC DNA]</scope>
    <source>
        <strain evidence="2 3">PX506</strain>
        <tissue evidence="2">Whole organism</tissue>
    </source>
</reference>
<dbReference type="Pfam" id="PF00646">
    <property type="entry name" value="F-box"/>
    <property type="match status" value="1"/>
</dbReference>
<evidence type="ECO:0000259" key="1">
    <source>
        <dbReference type="PROSITE" id="PS50181"/>
    </source>
</evidence>
<dbReference type="GeneID" id="9827761"/>
<dbReference type="Proteomes" id="UP000483820">
    <property type="component" value="Chromosome I"/>
</dbReference>
<comment type="caution">
    <text evidence="2">The sequence shown here is derived from an EMBL/GenBank/DDBJ whole genome shotgun (WGS) entry which is preliminary data.</text>
</comment>
<dbReference type="InterPro" id="IPR012885">
    <property type="entry name" value="F-box_Sdz-33"/>
</dbReference>
<dbReference type="AlphaFoldDB" id="A0A6A5HVU4"/>
<feature type="domain" description="F-box" evidence="1">
    <location>
        <begin position="45"/>
        <end position="91"/>
    </location>
</feature>
<proteinExistence type="predicted"/>
<dbReference type="PANTHER" id="PTHR21503">
    <property type="entry name" value="F-BOX-CONTAINING HYPOTHETICAL PROTEIN C.ELEGANS"/>
    <property type="match status" value="1"/>
</dbReference>
<accession>A0A6A5HVU4</accession>
<dbReference type="KEGG" id="crq:GCK72_003147"/>
<sequence>MVWSRNERQTLLQPPTFYLNTSTTQSQPQFSVVSPHLIPISMSSQFPLLRLPGVVLSEVFKSLNIEEKFKLSLCSKKIFTQINNAQFYSQKVIVGLDVLNQSIEVYSENIKDAFEIFNCSYTGTINNLDIQQCQIEGRVVPVISFAKGISIFWENNQEGFLSVIRYLLKMFRCKFSMYNNYNSDSYKNTISELFNLQVEFKKLTIYLRGSEDEHLFWNRISNKFGFVEDLIILCPHDPDFRPVFRPVFTSWPQKIYILNSDWFTMNSLLKCPCTTITLWNSTLGNKELDLILKNWKTGGFPNIEFMKITSHNISNNGTTILGMNLMQLNGKVIQTDDGSKKATFKPGNQRIEISVTLFQ</sequence>
<dbReference type="InterPro" id="IPR001810">
    <property type="entry name" value="F-box_dom"/>
</dbReference>
<protein>
    <recommendedName>
        <fullName evidence="1">F-box domain-containing protein</fullName>
    </recommendedName>
</protein>
<evidence type="ECO:0000313" key="3">
    <source>
        <dbReference type="Proteomes" id="UP000483820"/>
    </source>
</evidence>
<dbReference type="RefSeq" id="XP_003097053.2">
    <property type="nucleotide sequence ID" value="XM_003097005.2"/>
</dbReference>
<dbReference type="CTD" id="9827761"/>
<evidence type="ECO:0000313" key="2">
    <source>
        <dbReference type="EMBL" id="KAF1771321.1"/>
    </source>
</evidence>
<dbReference type="EMBL" id="WUAV01000001">
    <property type="protein sequence ID" value="KAF1771321.1"/>
    <property type="molecule type" value="Genomic_DNA"/>
</dbReference>
<dbReference type="PANTHER" id="PTHR21503:SF52">
    <property type="entry name" value="F-BOX DOMAIN-CONTAINING PROTEIN"/>
    <property type="match status" value="1"/>
</dbReference>